<evidence type="ECO:0000256" key="1">
    <source>
        <dbReference type="SAM" id="SignalP"/>
    </source>
</evidence>
<keyword evidence="4" id="KW-1185">Reference proteome</keyword>
<keyword evidence="1" id="KW-0732">Signal</keyword>
<dbReference type="PROSITE" id="PS50280">
    <property type="entry name" value="SET"/>
    <property type="match status" value="1"/>
</dbReference>
<dbReference type="InterPro" id="IPR046341">
    <property type="entry name" value="SET_dom_sf"/>
</dbReference>
<dbReference type="InterPro" id="IPR001214">
    <property type="entry name" value="SET_dom"/>
</dbReference>
<dbReference type="PANTHER" id="PTHR47332">
    <property type="entry name" value="SET DOMAIN-CONTAINING PROTEIN 5"/>
    <property type="match status" value="1"/>
</dbReference>
<dbReference type="Pfam" id="PF00856">
    <property type="entry name" value="SET"/>
    <property type="match status" value="1"/>
</dbReference>
<dbReference type="AlphaFoldDB" id="A0A0G4KEF8"/>
<organism evidence="3 4">
    <name type="scientific">Verticillium longisporum</name>
    <name type="common">Verticillium dahliae var. longisporum</name>
    <dbReference type="NCBI Taxonomy" id="100787"/>
    <lineage>
        <taxon>Eukaryota</taxon>
        <taxon>Fungi</taxon>
        <taxon>Dikarya</taxon>
        <taxon>Ascomycota</taxon>
        <taxon>Pezizomycotina</taxon>
        <taxon>Sordariomycetes</taxon>
        <taxon>Hypocreomycetidae</taxon>
        <taxon>Glomerellales</taxon>
        <taxon>Plectosphaerellaceae</taxon>
        <taxon>Verticillium</taxon>
    </lineage>
</organism>
<accession>A0A0G4KEF8</accession>
<evidence type="ECO:0000313" key="3">
    <source>
        <dbReference type="EMBL" id="CRJ81596.1"/>
    </source>
</evidence>
<dbReference type="Gene3D" id="2.170.270.10">
    <property type="entry name" value="SET domain"/>
    <property type="match status" value="1"/>
</dbReference>
<dbReference type="PANTHER" id="PTHR47332:SF6">
    <property type="entry name" value="SET DOMAIN-CONTAINING PROTEIN"/>
    <property type="match status" value="1"/>
</dbReference>
<dbReference type="InterPro" id="IPR053185">
    <property type="entry name" value="SET_domain_protein"/>
</dbReference>
<feature type="signal peptide" evidence="1">
    <location>
        <begin position="1"/>
        <end position="20"/>
    </location>
</feature>
<dbReference type="CDD" id="cd20071">
    <property type="entry name" value="SET_SMYD"/>
    <property type="match status" value="1"/>
</dbReference>
<evidence type="ECO:0000313" key="4">
    <source>
        <dbReference type="Proteomes" id="UP000044602"/>
    </source>
</evidence>
<feature type="domain" description="SET" evidence="2">
    <location>
        <begin position="140"/>
        <end position="289"/>
    </location>
</feature>
<evidence type="ECO:0000259" key="2">
    <source>
        <dbReference type="PROSITE" id="PS50280"/>
    </source>
</evidence>
<dbReference type="Gene3D" id="1.25.40.10">
    <property type="entry name" value="Tetratricopeptide repeat domain"/>
    <property type="match status" value="1"/>
</dbReference>
<dbReference type="SUPFAM" id="SSF82199">
    <property type="entry name" value="SET domain"/>
    <property type="match status" value="1"/>
</dbReference>
<sequence>MRQKAVIGLTGLVVCTIAWSNTSTQCRWHIAPPLAQQERMECPLPLGDPQKAGDNVDPWTHELSCVYARSEQGTPSGQAKAAYCLFAHHTFRGNHGLSITTSPEIAADIVASGALEDMEDSWDWERRIFTPGPVVTDKGPSYAVRDLPGRGKGVIAQRTIRQGEILMLDHPAVLVASDFSSQMQPEMRETFFRRALSQLPRDTQKRLVNLARSDGADPLTPVYDIVTTNTCGVFLGDNVAHIGLFPEVSRLNHACKPNAFFRFSQRTLTMQVIAYRDIHAGEEITINYAPLGMPHKVRKKYLFDNYGFHCRCSLCQSSPEDRAISDARRMRIVEVRGNMRKAHEKGKLSDAITYAEELLSLSEAEGLTPLMHEYHEILASIYLEQLDIPNARKYGQMTLDGWIRFKSVDSFHVEAVRGFMRQIDHVEEMLRETKGVYS</sequence>
<dbReference type="InterPro" id="IPR011990">
    <property type="entry name" value="TPR-like_helical_dom_sf"/>
</dbReference>
<proteinExistence type="predicted"/>
<protein>
    <recommendedName>
        <fullName evidence="2">SET domain-containing protein</fullName>
    </recommendedName>
</protein>
<feature type="chain" id="PRO_5002565689" description="SET domain-containing protein" evidence="1">
    <location>
        <begin position="21"/>
        <end position="438"/>
    </location>
</feature>
<dbReference type="SMART" id="SM00317">
    <property type="entry name" value="SET"/>
    <property type="match status" value="1"/>
</dbReference>
<reference evidence="3 4" key="1">
    <citation type="submission" date="2015-05" db="EMBL/GenBank/DDBJ databases">
        <authorList>
            <person name="Wang D.B."/>
            <person name="Wang M."/>
        </authorList>
    </citation>
    <scope>NUCLEOTIDE SEQUENCE [LARGE SCALE GENOMIC DNA]</scope>
    <source>
        <strain evidence="3">VL1</strain>
    </source>
</reference>
<gene>
    <name evidence="3" type="ORF">BN1708_001931</name>
</gene>
<dbReference type="EMBL" id="CVQH01000002">
    <property type="protein sequence ID" value="CRJ81596.1"/>
    <property type="molecule type" value="Genomic_DNA"/>
</dbReference>
<dbReference type="STRING" id="100787.A0A0G4KEF8"/>
<dbReference type="Proteomes" id="UP000044602">
    <property type="component" value="Unassembled WGS sequence"/>
</dbReference>
<name>A0A0G4KEF8_VERLO</name>